<dbReference type="InterPro" id="IPR041588">
    <property type="entry name" value="Integrase_H2C2"/>
</dbReference>
<dbReference type="InterPro" id="IPR043502">
    <property type="entry name" value="DNA/RNA_pol_sf"/>
</dbReference>
<evidence type="ECO:0000256" key="2">
    <source>
        <dbReference type="ARBA" id="ARBA00022695"/>
    </source>
</evidence>
<evidence type="ECO:0000256" key="1">
    <source>
        <dbReference type="ARBA" id="ARBA00022679"/>
    </source>
</evidence>
<dbReference type="GO" id="GO:0003964">
    <property type="term" value="F:RNA-directed DNA polymerase activity"/>
    <property type="evidence" value="ECO:0007669"/>
    <property type="project" value="UniProtKB-KW"/>
</dbReference>
<keyword evidence="5" id="KW-0378">Hydrolase</keyword>
<dbReference type="InterPro" id="IPR036397">
    <property type="entry name" value="RNaseH_sf"/>
</dbReference>
<protein>
    <recommendedName>
        <fullName evidence="7">Integrase catalytic domain-containing protein</fullName>
    </recommendedName>
</protein>
<dbReference type="Proteomes" id="UP000429607">
    <property type="component" value="Unassembled WGS sequence"/>
</dbReference>
<sequence length="436" mass="49909">MQHDHEGRDRVVYSQSRQLKPAERNYPVHDKELLAMKYALAKFRVYLLGSRPFVVYTDHASLRTAIKSLHISQRMARWLSLFAEYNFQVEYKPGRLNVVDDALSRRLDYAVHKVDANAIGVARMSTPSSSLLNDVSAVDDNADRIVVPDDHELKLRITYEYHDAPTSGHQGREKTYLLLTRDFYWSHQYKWIRKNVRACDVCQRVKPAPFSQAPLQSLPTPSECWQSISMDFVFGLPPDNKRRTGIVVFVDRFSKMVHLAAVPAEVTAKQTARLFVDMVFRHHGMPIDIVSDRDPRFTARFWQEVFELLGTQLSMSTADHPQTDGQTERVNRVLVDALKSYAHSFQYWSDCLPMAEFAINNSVHVSTGHTPFYVNAMRHPRVPSVLGAVAPSLSGGGYPVQPNRMNTLIRATYQLCRHAHGLRVVQSTRVQCLRWA</sequence>
<feature type="domain" description="Integrase catalytic" evidence="7">
    <location>
        <begin position="215"/>
        <end position="379"/>
    </location>
</feature>
<keyword evidence="2" id="KW-0548">Nucleotidyltransferase</keyword>
<evidence type="ECO:0000256" key="3">
    <source>
        <dbReference type="ARBA" id="ARBA00022722"/>
    </source>
</evidence>
<evidence type="ECO:0000256" key="4">
    <source>
        <dbReference type="ARBA" id="ARBA00022759"/>
    </source>
</evidence>
<keyword evidence="4" id="KW-0255">Endonuclease</keyword>
<dbReference type="Pfam" id="PF17921">
    <property type="entry name" value="Integrase_H2C2"/>
    <property type="match status" value="1"/>
</dbReference>
<dbReference type="GO" id="GO:0003676">
    <property type="term" value="F:nucleic acid binding"/>
    <property type="evidence" value="ECO:0007669"/>
    <property type="project" value="InterPro"/>
</dbReference>
<dbReference type="Gene3D" id="3.30.420.10">
    <property type="entry name" value="Ribonuclease H-like superfamily/Ribonuclease H"/>
    <property type="match status" value="1"/>
</dbReference>
<dbReference type="PROSITE" id="PS50994">
    <property type="entry name" value="INTEGRASE"/>
    <property type="match status" value="1"/>
</dbReference>
<gene>
    <name evidence="8" type="ORF">PR001_g27160</name>
</gene>
<dbReference type="GO" id="GO:0015074">
    <property type="term" value="P:DNA integration"/>
    <property type="evidence" value="ECO:0007669"/>
    <property type="project" value="InterPro"/>
</dbReference>
<dbReference type="EMBL" id="QXFV01004280">
    <property type="protein sequence ID" value="KAE8970587.1"/>
    <property type="molecule type" value="Genomic_DNA"/>
</dbReference>
<evidence type="ECO:0000313" key="9">
    <source>
        <dbReference type="Proteomes" id="UP000429607"/>
    </source>
</evidence>
<keyword evidence="3" id="KW-0540">Nuclease</keyword>
<dbReference type="Gene3D" id="1.10.340.70">
    <property type="match status" value="1"/>
</dbReference>
<dbReference type="SUPFAM" id="SSF53098">
    <property type="entry name" value="Ribonuclease H-like"/>
    <property type="match status" value="1"/>
</dbReference>
<evidence type="ECO:0000313" key="8">
    <source>
        <dbReference type="EMBL" id="KAE8970587.1"/>
    </source>
</evidence>
<dbReference type="InterPro" id="IPR001584">
    <property type="entry name" value="Integrase_cat-core"/>
</dbReference>
<dbReference type="PANTHER" id="PTHR37984:SF5">
    <property type="entry name" value="PROTEIN NYNRIN-LIKE"/>
    <property type="match status" value="1"/>
</dbReference>
<dbReference type="Pfam" id="PF17917">
    <property type="entry name" value="RT_RNaseH"/>
    <property type="match status" value="1"/>
</dbReference>
<evidence type="ECO:0000256" key="6">
    <source>
        <dbReference type="ARBA" id="ARBA00022918"/>
    </source>
</evidence>
<keyword evidence="6" id="KW-0695">RNA-directed DNA polymerase</keyword>
<proteinExistence type="predicted"/>
<dbReference type="CDD" id="cd09274">
    <property type="entry name" value="RNase_HI_RT_Ty3"/>
    <property type="match status" value="1"/>
</dbReference>
<dbReference type="InterPro" id="IPR041373">
    <property type="entry name" value="RT_RNaseH"/>
</dbReference>
<dbReference type="GO" id="GO:0004519">
    <property type="term" value="F:endonuclease activity"/>
    <property type="evidence" value="ECO:0007669"/>
    <property type="project" value="UniProtKB-KW"/>
</dbReference>
<accession>A0A6A3HMM5</accession>
<dbReference type="SUPFAM" id="SSF56672">
    <property type="entry name" value="DNA/RNA polymerases"/>
    <property type="match status" value="1"/>
</dbReference>
<comment type="caution">
    <text evidence="8">The sequence shown here is derived from an EMBL/GenBank/DDBJ whole genome shotgun (WGS) entry which is preliminary data.</text>
</comment>
<dbReference type="Pfam" id="PF00665">
    <property type="entry name" value="rve"/>
    <property type="match status" value="1"/>
</dbReference>
<dbReference type="AlphaFoldDB" id="A0A6A3HMM5"/>
<keyword evidence="1" id="KW-0808">Transferase</keyword>
<name>A0A6A3HMM5_9STRA</name>
<reference evidence="8 9" key="1">
    <citation type="submission" date="2018-09" db="EMBL/GenBank/DDBJ databases">
        <title>Genomic investigation of the strawberry pathogen Phytophthora fragariae indicates pathogenicity is determined by transcriptional variation in three key races.</title>
        <authorList>
            <person name="Adams T.M."/>
            <person name="Armitage A.D."/>
            <person name="Sobczyk M.K."/>
            <person name="Bates H.J."/>
            <person name="Dunwell J.M."/>
            <person name="Nellist C.F."/>
            <person name="Harrison R.J."/>
        </authorList>
    </citation>
    <scope>NUCLEOTIDE SEQUENCE [LARGE SCALE GENOMIC DNA]</scope>
    <source>
        <strain evidence="8 9">SCRP249</strain>
    </source>
</reference>
<organism evidence="8 9">
    <name type="scientific">Phytophthora rubi</name>
    <dbReference type="NCBI Taxonomy" id="129364"/>
    <lineage>
        <taxon>Eukaryota</taxon>
        <taxon>Sar</taxon>
        <taxon>Stramenopiles</taxon>
        <taxon>Oomycota</taxon>
        <taxon>Peronosporomycetes</taxon>
        <taxon>Peronosporales</taxon>
        <taxon>Peronosporaceae</taxon>
        <taxon>Phytophthora</taxon>
    </lineage>
</organism>
<dbReference type="InterPro" id="IPR050951">
    <property type="entry name" value="Retrovirus_Pol_polyprotein"/>
</dbReference>
<dbReference type="GO" id="GO:0016787">
    <property type="term" value="F:hydrolase activity"/>
    <property type="evidence" value="ECO:0007669"/>
    <property type="project" value="UniProtKB-KW"/>
</dbReference>
<evidence type="ECO:0000259" key="7">
    <source>
        <dbReference type="PROSITE" id="PS50994"/>
    </source>
</evidence>
<evidence type="ECO:0000256" key="5">
    <source>
        <dbReference type="ARBA" id="ARBA00022801"/>
    </source>
</evidence>
<dbReference type="PANTHER" id="PTHR37984">
    <property type="entry name" value="PROTEIN CBG26694"/>
    <property type="match status" value="1"/>
</dbReference>
<dbReference type="InterPro" id="IPR012337">
    <property type="entry name" value="RNaseH-like_sf"/>
</dbReference>